<evidence type="ECO:0000313" key="6">
    <source>
        <dbReference type="EMBL" id="MDR6293417.1"/>
    </source>
</evidence>
<accession>A0ABU1JXR9</accession>
<dbReference type="Gene3D" id="1.10.10.10">
    <property type="entry name" value="Winged helix-like DNA-binding domain superfamily/Winged helix DNA-binding domain"/>
    <property type="match status" value="1"/>
</dbReference>
<dbReference type="GO" id="GO:0003677">
    <property type="term" value="F:DNA binding"/>
    <property type="evidence" value="ECO:0007669"/>
    <property type="project" value="UniProtKB-KW"/>
</dbReference>
<dbReference type="SMART" id="SM00895">
    <property type="entry name" value="FCD"/>
    <property type="match status" value="1"/>
</dbReference>
<dbReference type="Pfam" id="PF07729">
    <property type="entry name" value="FCD"/>
    <property type="match status" value="1"/>
</dbReference>
<keyword evidence="3" id="KW-0804">Transcription</keyword>
<evidence type="ECO:0000313" key="7">
    <source>
        <dbReference type="Proteomes" id="UP001262410"/>
    </source>
</evidence>
<dbReference type="SUPFAM" id="SSF46785">
    <property type="entry name" value="Winged helix' DNA-binding domain"/>
    <property type="match status" value="1"/>
</dbReference>
<dbReference type="CDD" id="cd07377">
    <property type="entry name" value="WHTH_GntR"/>
    <property type="match status" value="1"/>
</dbReference>
<dbReference type="RefSeq" id="WP_374710668.1">
    <property type="nucleotide sequence ID" value="NZ_JAVDPW010000012.1"/>
</dbReference>
<dbReference type="InterPro" id="IPR011711">
    <property type="entry name" value="GntR_C"/>
</dbReference>
<dbReference type="Proteomes" id="UP001262410">
    <property type="component" value="Unassembled WGS sequence"/>
</dbReference>
<dbReference type="InterPro" id="IPR000524">
    <property type="entry name" value="Tscrpt_reg_HTH_GntR"/>
</dbReference>
<keyword evidence="1" id="KW-0805">Transcription regulation</keyword>
<sequence length="257" mass="27891">MRGAAMAEEGDGSVGRRRMPRSPRLDAWSTGQPNTAAALIRRALRGDIVALRLKPGAPLVEKEIAELYGVSRTPVREAMLRLADEGLVDIFPQSGTFVSRIPVRSLPEAIIIRKSLEETTARLAAERASGSQIAGLRAVMERQRERAAADDRDGFHQADEAFHAGVADAAGHPGIWTLVQQVKLQVDRYRRLTLPEDGRLPRVIAEHDAILAGIEAHDPDRAAARMGAHLGALLGEIGDIQGHNPDYFIDAARPVGF</sequence>
<dbReference type="PROSITE" id="PS50949">
    <property type="entry name" value="HTH_GNTR"/>
    <property type="match status" value="1"/>
</dbReference>
<feature type="domain" description="HTH gntR-type" evidence="5">
    <location>
        <begin position="34"/>
        <end position="101"/>
    </location>
</feature>
<dbReference type="Gene3D" id="1.20.120.530">
    <property type="entry name" value="GntR ligand-binding domain-like"/>
    <property type="match status" value="1"/>
</dbReference>
<evidence type="ECO:0000256" key="1">
    <source>
        <dbReference type="ARBA" id="ARBA00023015"/>
    </source>
</evidence>
<proteinExistence type="predicted"/>
<evidence type="ECO:0000259" key="5">
    <source>
        <dbReference type="PROSITE" id="PS50949"/>
    </source>
</evidence>
<keyword evidence="2 6" id="KW-0238">DNA-binding</keyword>
<reference evidence="6 7" key="1">
    <citation type="submission" date="2023-07" db="EMBL/GenBank/DDBJ databases">
        <title>Sorghum-associated microbial communities from plants grown in Nebraska, USA.</title>
        <authorList>
            <person name="Schachtman D."/>
        </authorList>
    </citation>
    <scope>NUCLEOTIDE SEQUENCE [LARGE SCALE GENOMIC DNA]</scope>
    <source>
        <strain evidence="6 7">584</strain>
    </source>
</reference>
<organism evidence="6 7">
    <name type="scientific">Inquilinus ginsengisoli</name>
    <dbReference type="NCBI Taxonomy" id="363840"/>
    <lineage>
        <taxon>Bacteria</taxon>
        <taxon>Pseudomonadati</taxon>
        <taxon>Pseudomonadota</taxon>
        <taxon>Alphaproteobacteria</taxon>
        <taxon>Rhodospirillales</taxon>
        <taxon>Rhodospirillaceae</taxon>
        <taxon>Inquilinus</taxon>
    </lineage>
</organism>
<dbReference type="SUPFAM" id="SSF48008">
    <property type="entry name" value="GntR ligand-binding domain-like"/>
    <property type="match status" value="1"/>
</dbReference>
<dbReference type="InterPro" id="IPR036390">
    <property type="entry name" value="WH_DNA-bd_sf"/>
</dbReference>
<dbReference type="EMBL" id="JAVDPW010000012">
    <property type="protein sequence ID" value="MDR6293417.1"/>
    <property type="molecule type" value="Genomic_DNA"/>
</dbReference>
<dbReference type="PANTHER" id="PTHR43537">
    <property type="entry name" value="TRANSCRIPTIONAL REGULATOR, GNTR FAMILY"/>
    <property type="match status" value="1"/>
</dbReference>
<feature type="region of interest" description="Disordered" evidence="4">
    <location>
        <begin position="1"/>
        <end position="30"/>
    </location>
</feature>
<evidence type="ECO:0000256" key="2">
    <source>
        <dbReference type="ARBA" id="ARBA00023125"/>
    </source>
</evidence>
<gene>
    <name evidence="6" type="ORF">E9232_005968</name>
</gene>
<dbReference type="PRINTS" id="PR00035">
    <property type="entry name" value="HTHGNTR"/>
</dbReference>
<evidence type="ECO:0000256" key="3">
    <source>
        <dbReference type="ARBA" id="ARBA00023163"/>
    </source>
</evidence>
<dbReference type="Pfam" id="PF00392">
    <property type="entry name" value="GntR"/>
    <property type="match status" value="1"/>
</dbReference>
<comment type="caution">
    <text evidence="6">The sequence shown here is derived from an EMBL/GenBank/DDBJ whole genome shotgun (WGS) entry which is preliminary data.</text>
</comment>
<dbReference type="InterPro" id="IPR008920">
    <property type="entry name" value="TF_FadR/GntR_C"/>
</dbReference>
<evidence type="ECO:0000256" key="4">
    <source>
        <dbReference type="SAM" id="MobiDB-lite"/>
    </source>
</evidence>
<dbReference type="InterPro" id="IPR036388">
    <property type="entry name" value="WH-like_DNA-bd_sf"/>
</dbReference>
<dbReference type="SMART" id="SM00345">
    <property type="entry name" value="HTH_GNTR"/>
    <property type="match status" value="1"/>
</dbReference>
<keyword evidence="7" id="KW-1185">Reference proteome</keyword>
<protein>
    <submittedName>
        <fullName evidence="6">DNA-binding GntR family transcriptional regulator</fullName>
    </submittedName>
</protein>
<dbReference type="PANTHER" id="PTHR43537:SF45">
    <property type="entry name" value="GNTR FAMILY REGULATORY PROTEIN"/>
    <property type="match status" value="1"/>
</dbReference>
<name>A0ABU1JXR9_9PROT</name>